<proteinExistence type="predicted"/>
<accession>A0A5B9M6I0</accession>
<dbReference type="EMBL" id="CP036264">
    <property type="protein sequence ID" value="QEF96788.1"/>
    <property type="molecule type" value="Genomic_DNA"/>
</dbReference>
<name>A0A5B9M6I0_9BACT</name>
<protein>
    <submittedName>
        <fullName evidence="1">Uncharacterized protein</fullName>
    </submittedName>
</protein>
<evidence type="ECO:0000313" key="2">
    <source>
        <dbReference type="Proteomes" id="UP000321353"/>
    </source>
</evidence>
<dbReference type="KEGG" id="smam:Mal15_08180"/>
<dbReference type="Proteomes" id="UP000321353">
    <property type="component" value="Chromosome"/>
</dbReference>
<gene>
    <name evidence="1" type="ORF">Mal15_08180</name>
</gene>
<keyword evidence="2" id="KW-1185">Reference proteome</keyword>
<reference evidence="1 2" key="1">
    <citation type="submission" date="2019-02" db="EMBL/GenBank/DDBJ databases">
        <title>Planctomycetal bacteria perform biofilm scaping via a novel small molecule.</title>
        <authorList>
            <person name="Jeske O."/>
            <person name="Boedeker C."/>
            <person name="Wiegand S."/>
            <person name="Breitling P."/>
            <person name="Kallscheuer N."/>
            <person name="Jogler M."/>
            <person name="Rohde M."/>
            <person name="Petersen J."/>
            <person name="Medema M.H."/>
            <person name="Surup F."/>
            <person name="Jogler C."/>
        </authorList>
    </citation>
    <scope>NUCLEOTIDE SEQUENCE [LARGE SCALE GENOMIC DNA]</scope>
    <source>
        <strain evidence="1 2">Mal15</strain>
    </source>
</reference>
<dbReference type="AlphaFoldDB" id="A0A5B9M6I0"/>
<evidence type="ECO:0000313" key="1">
    <source>
        <dbReference type="EMBL" id="QEF96788.1"/>
    </source>
</evidence>
<organism evidence="1 2">
    <name type="scientific">Stieleria maiorica</name>
    <dbReference type="NCBI Taxonomy" id="2795974"/>
    <lineage>
        <taxon>Bacteria</taxon>
        <taxon>Pseudomonadati</taxon>
        <taxon>Planctomycetota</taxon>
        <taxon>Planctomycetia</taxon>
        <taxon>Pirellulales</taxon>
        <taxon>Pirellulaceae</taxon>
        <taxon>Stieleria</taxon>
    </lineage>
</organism>
<sequence length="31" mass="3431">MFMAVGQLALACTGTRRLAPNATYYRSQIEP</sequence>